<dbReference type="PANTHER" id="PTHR39965">
    <property type="entry name" value="CRISPR SYSTEM CMR SUBUNIT CMR6"/>
    <property type="match status" value="1"/>
</dbReference>
<dbReference type="PANTHER" id="PTHR39965:SF1">
    <property type="entry name" value="CRISPR SYSTEM CMR SUBUNIT CMR6"/>
    <property type="match status" value="1"/>
</dbReference>
<protein>
    <recommendedName>
        <fullName evidence="2">CRISPR type III-associated protein domain-containing protein</fullName>
    </recommendedName>
</protein>
<sequence length="393" mass="44322">MITPLYKEFQAKPSKPEGAHTGLWFDRFFNQYATDWTLDSSAKDSCAKKAWIKKVVGLTGDTKKLETFNHRQIALVAQLKGASQRYTSDWHFVTGMGNSHPVENGFSWHPTLAVPFLTGASVKGLVRAWVEMNDEGLSEELKAARLKSWFGTEKKGDVAEQAGDFVFFDALPDAPPQLACDIMTPHMGKWYSDGDQARLSDSTTIPADWHEPVPVPFLVVKKTSLVFHIAPRKKDPQAELEQVFYALNQALEWLGAGAKTAAGYGYMSEDTRYSEDLKTKLAEQQARQEKEQALKAKLADLSPLAQDYFRQADEGDWQNNKDKFLQAGLIEGWLDTLEENLDATILADMIQLLDLHIRGLLQDPDKVKGKPGKEKPVYKERQRKIAHRINDLR</sequence>
<dbReference type="OrthoDB" id="9813956at2"/>
<dbReference type="EMBL" id="LPUF01000001">
    <property type="protein sequence ID" value="OQK17977.1"/>
    <property type="molecule type" value="Genomic_DNA"/>
</dbReference>
<name>A0A1V8M8Y7_9GAMM</name>
<dbReference type="InterPro" id="IPR010172">
    <property type="entry name" value="CRISPR-assoc_prot_TM1791"/>
</dbReference>
<evidence type="ECO:0000313" key="4">
    <source>
        <dbReference type="Proteomes" id="UP000191980"/>
    </source>
</evidence>
<gene>
    <name evidence="3" type="ORF">AU255_09005</name>
</gene>
<evidence type="ECO:0000256" key="1">
    <source>
        <dbReference type="ARBA" id="ARBA00023118"/>
    </source>
</evidence>
<dbReference type="RefSeq" id="WP_080522581.1">
    <property type="nucleotide sequence ID" value="NZ_LPUF01000001.1"/>
</dbReference>
<dbReference type="AlphaFoldDB" id="A0A1V8M8Y7"/>
<feature type="domain" description="CRISPR type III-associated protein" evidence="2">
    <location>
        <begin position="93"/>
        <end position="267"/>
    </location>
</feature>
<dbReference type="STRING" id="1420851.AU255_09005"/>
<proteinExistence type="predicted"/>
<dbReference type="InterPro" id="IPR005537">
    <property type="entry name" value="RAMP_III_fam"/>
</dbReference>
<dbReference type="GO" id="GO:0051607">
    <property type="term" value="P:defense response to virus"/>
    <property type="evidence" value="ECO:0007669"/>
    <property type="project" value="UniProtKB-KW"/>
</dbReference>
<dbReference type="Proteomes" id="UP000191980">
    <property type="component" value="Unassembled WGS sequence"/>
</dbReference>
<evidence type="ECO:0000313" key="3">
    <source>
        <dbReference type="EMBL" id="OQK17977.1"/>
    </source>
</evidence>
<accession>A0A1V8M8Y7</accession>
<comment type="caution">
    <text evidence="3">The sequence shown here is derived from an EMBL/GenBank/DDBJ whole genome shotgun (WGS) entry which is preliminary data.</text>
</comment>
<dbReference type="NCBIfam" id="TIGR01898">
    <property type="entry name" value="cas_TM1791_cmr6"/>
    <property type="match status" value="1"/>
</dbReference>
<reference evidence="3 4" key="1">
    <citation type="submission" date="2015-12" db="EMBL/GenBank/DDBJ databases">
        <authorList>
            <person name="Shamseldin A."/>
            <person name="Moawad H."/>
            <person name="Abd El-Rahim W.M."/>
            <person name="Sadowsky M.J."/>
        </authorList>
    </citation>
    <scope>NUCLEOTIDE SEQUENCE [LARGE SCALE GENOMIC DNA]</scope>
    <source>
        <strain evidence="3 4">WF1</strain>
    </source>
</reference>
<evidence type="ECO:0000259" key="2">
    <source>
        <dbReference type="Pfam" id="PF03787"/>
    </source>
</evidence>
<keyword evidence="1" id="KW-0051">Antiviral defense</keyword>
<keyword evidence="4" id="KW-1185">Reference proteome</keyword>
<organism evidence="3 4">
    <name type="scientific">Methyloprofundus sedimenti</name>
    <dbReference type="NCBI Taxonomy" id="1420851"/>
    <lineage>
        <taxon>Bacteria</taxon>
        <taxon>Pseudomonadati</taxon>
        <taxon>Pseudomonadota</taxon>
        <taxon>Gammaproteobacteria</taxon>
        <taxon>Methylococcales</taxon>
        <taxon>Methylococcaceae</taxon>
        <taxon>Methyloprofundus</taxon>
    </lineage>
</organism>
<dbReference type="Pfam" id="PF03787">
    <property type="entry name" value="RAMPs"/>
    <property type="match status" value="1"/>
</dbReference>